<keyword evidence="3" id="KW-1185">Reference proteome</keyword>
<proteinExistence type="predicted"/>
<comment type="caution">
    <text evidence="2">The sequence shown here is derived from an EMBL/GenBank/DDBJ whole genome shotgun (WGS) entry which is preliminary data.</text>
</comment>
<feature type="region of interest" description="Disordered" evidence="1">
    <location>
        <begin position="276"/>
        <end position="374"/>
    </location>
</feature>
<evidence type="ECO:0000313" key="3">
    <source>
        <dbReference type="Proteomes" id="UP000266841"/>
    </source>
</evidence>
<feature type="non-terminal residue" evidence="2">
    <location>
        <position position="1"/>
    </location>
</feature>
<organism evidence="2 3">
    <name type="scientific">Thalassiosira oceanica</name>
    <name type="common">Marine diatom</name>
    <dbReference type="NCBI Taxonomy" id="159749"/>
    <lineage>
        <taxon>Eukaryota</taxon>
        <taxon>Sar</taxon>
        <taxon>Stramenopiles</taxon>
        <taxon>Ochrophyta</taxon>
        <taxon>Bacillariophyta</taxon>
        <taxon>Coscinodiscophyceae</taxon>
        <taxon>Thalassiosirophycidae</taxon>
        <taxon>Thalassiosirales</taxon>
        <taxon>Thalassiosiraceae</taxon>
        <taxon>Thalassiosira</taxon>
    </lineage>
</organism>
<evidence type="ECO:0000313" key="2">
    <source>
        <dbReference type="EMBL" id="EJK69291.1"/>
    </source>
</evidence>
<feature type="compositionally biased region" description="Low complexity" evidence="1">
    <location>
        <begin position="314"/>
        <end position="323"/>
    </location>
</feature>
<accession>K0T7J9</accession>
<dbReference type="AlphaFoldDB" id="K0T7J9"/>
<dbReference type="Proteomes" id="UP000266841">
    <property type="component" value="Unassembled WGS sequence"/>
</dbReference>
<sequence length="374" mass="42683">GRVHLRTELRQRCERETYKRSGTSGGVTHEFAVPIISGVRGSMHAILEQFPLFDQMAEGCNLDKEKKFAAMNECLSGNYKTIWQNVVAEDYETRENKMEDGAFNQARRKFITRTTKFEHPRDEHLHFLRHNKFSNYKMEPIAYGEEYAKHYRATKELEGTASMPNKTEFSKIFAESFPQGYLRYWLDSRQPYSQASLLAIARVMQTYYDREQEDTKESGDSDDETEDASKSEKQKSAKKQKTGGDEEPFDIDSYCKSSAFSRPTFSSQCRIHGRSHTWGDCNLNPRSSNYAFRGDNYDSQARGRGRGRSNNSYGQQQQGPGQPVSHHYQNGQPVYYQQVPSSHYLGAGPPPASGTEVVPGHPTLGFGRNAARHF</sequence>
<name>K0T7J9_THAOC</name>
<gene>
    <name evidence="2" type="ORF">THAOC_09463</name>
</gene>
<evidence type="ECO:0000256" key="1">
    <source>
        <dbReference type="SAM" id="MobiDB-lite"/>
    </source>
</evidence>
<protein>
    <submittedName>
        <fullName evidence="2">Uncharacterized protein</fullName>
    </submittedName>
</protein>
<feature type="region of interest" description="Disordered" evidence="1">
    <location>
        <begin position="211"/>
        <end position="250"/>
    </location>
</feature>
<reference evidence="2 3" key="1">
    <citation type="journal article" date="2012" name="Genome Biol.">
        <title>Genome and low-iron response of an oceanic diatom adapted to chronic iron limitation.</title>
        <authorList>
            <person name="Lommer M."/>
            <person name="Specht M."/>
            <person name="Roy A.S."/>
            <person name="Kraemer L."/>
            <person name="Andreson R."/>
            <person name="Gutowska M.A."/>
            <person name="Wolf J."/>
            <person name="Bergner S.V."/>
            <person name="Schilhabel M.B."/>
            <person name="Klostermeier U.C."/>
            <person name="Beiko R.G."/>
            <person name="Rosenstiel P."/>
            <person name="Hippler M."/>
            <person name="Laroche J."/>
        </authorList>
    </citation>
    <scope>NUCLEOTIDE SEQUENCE [LARGE SCALE GENOMIC DNA]</scope>
    <source>
        <strain evidence="2 3">CCMP1005</strain>
    </source>
</reference>
<dbReference type="EMBL" id="AGNL01010273">
    <property type="protein sequence ID" value="EJK69291.1"/>
    <property type="molecule type" value="Genomic_DNA"/>
</dbReference>